<comment type="caution">
    <text evidence="1">The sequence shown here is derived from an EMBL/GenBank/DDBJ whole genome shotgun (WGS) entry which is preliminary data.</text>
</comment>
<protein>
    <submittedName>
        <fullName evidence="1">Uncharacterized protein</fullName>
    </submittedName>
</protein>
<sequence>MESLKRIQLFKNIREDEKIGLRPLCPTWWTMRAFSIQQVLNYERRAEFFETYSEEYSSDAASKCAGYLGTMQHFRTFFFSNLYCHVLSPVDECPHIGDTEVESKLSYLIYILEGKHGHYEQFWQKCLEEKTTHVEEPQLPPRRRIPKRFENPCATELHIFFTPKDYFRQEYVGVCDIVIFSFVAIWIDRLLLHLTMLGDIAKQELLKEGSTVRDLLPEVNTCIKLLRTVPNGARENTNIAQLNTHQAVLDNLDLRPLVNEFIKSNTVRRTFALF</sequence>
<keyword evidence="2" id="KW-1185">Reference proteome</keyword>
<accession>A0ABQ9GWJ3</accession>
<name>A0ABQ9GWJ3_9NEOP</name>
<gene>
    <name evidence="1" type="ORF">PR048_020837</name>
</gene>
<dbReference type="EMBL" id="JARBHB010000008">
    <property type="protein sequence ID" value="KAJ8876392.1"/>
    <property type="molecule type" value="Genomic_DNA"/>
</dbReference>
<reference evidence="1 2" key="1">
    <citation type="submission" date="2023-02" db="EMBL/GenBank/DDBJ databases">
        <title>LHISI_Scaffold_Assembly.</title>
        <authorList>
            <person name="Stuart O.P."/>
            <person name="Cleave R."/>
            <person name="Magrath M.J.L."/>
            <person name="Mikheyev A.S."/>
        </authorList>
    </citation>
    <scope>NUCLEOTIDE SEQUENCE [LARGE SCALE GENOMIC DNA]</scope>
    <source>
        <strain evidence="1">Daus_M_001</strain>
        <tissue evidence="1">Leg muscle</tissue>
    </source>
</reference>
<evidence type="ECO:0000313" key="1">
    <source>
        <dbReference type="EMBL" id="KAJ8876392.1"/>
    </source>
</evidence>
<proteinExistence type="predicted"/>
<evidence type="ECO:0000313" key="2">
    <source>
        <dbReference type="Proteomes" id="UP001159363"/>
    </source>
</evidence>
<dbReference type="Proteomes" id="UP001159363">
    <property type="component" value="Chromosome 7"/>
</dbReference>
<organism evidence="1 2">
    <name type="scientific">Dryococelus australis</name>
    <dbReference type="NCBI Taxonomy" id="614101"/>
    <lineage>
        <taxon>Eukaryota</taxon>
        <taxon>Metazoa</taxon>
        <taxon>Ecdysozoa</taxon>
        <taxon>Arthropoda</taxon>
        <taxon>Hexapoda</taxon>
        <taxon>Insecta</taxon>
        <taxon>Pterygota</taxon>
        <taxon>Neoptera</taxon>
        <taxon>Polyneoptera</taxon>
        <taxon>Phasmatodea</taxon>
        <taxon>Verophasmatodea</taxon>
        <taxon>Anareolatae</taxon>
        <taxon>Phasmatidae</taxon>
        <taxon>Eurycanthinae</taxon>
        <taxon>Dryococelus</taxon>
    </lineage>
</organism>